<sequence>MEHTFFTDKLSAAGIEPLTPNQTDRDFIHQTLMDELGKGIFLPETKARYLQIIDSLIQQGAQGIILGCTEIPLLIKPEDTDVIQFDTTQIHSAAAVEFALG</sequence>
<dbReference type="RefSeq" id="WP_256537021.1">
    <property type="nucleotide sequence ID" value="NZ_JANHOH010000001.1"/>
</dbReference>
<comment type="caution">
    <text evidence="1">The sequence shown here is derived from an EMBL/GenBank/DDBJ whole genome shotgun (WGS) entry which is preliminary data.</text>
</comment>
<dbReference type="EMBL" id="JANHOH010000001">
    <property type="protein sequence ID" value="MCQ6956807.1"/>
    <property type="molecule type" value="Genomic_DNA"/>
</dbReference>
<reference evidence="1 2" key="1">
    <citation type="submission" date="2022-07" db="EMBL/GenBank/DDBJ databases">
        <title>Mucilaginibacter sp. JC4.</title>
        <authorList>
            <person name="Le V."/>
            <person name="Ko S.-R."/>
            <person name="Ahn C.-Y."/>
            <person name="Oh H.-M."/>
        </authorList>
    </citation>
    <scope>NUCLEOTIDE SEQUENCE [LARGE SCALE GENOMIC DNA]</scope>
    <source>
        <strain evidence="1 2">JC4</strain>
    </source>
</reference>
<dbReference type="Proteomes" id="UP001204376">
    <property type="component" value="Unassembled WGS sequence"/>
</dbReference>
<accession>A0ABT1SWS5</accession>
<dbReference type="InterPro" id="IPR015942">
    <property type="entry name" value="Asp/Glu/hydantoin_racemase"/>
</dbReference>
<name>A0ABT1SWS5_9SPHI</name>
<dbReference type="Gene3D" id="3.40.50.1860">
    <property type="match status" value="2"/>
</dbReference>
<evidence type="ECO:0000313" key="1">
    <source>
        <dbReference type="EMBL" id="MCQ6956807.1"/>
    </source>
</evidence>
<dbReference type="InterPro" id="IPR033134">
    <property type="entry name" value="Asp/Glu_racemase_AS_2"/>
</dbReference>
<evidence type="ECO:0000313" key="2">
    <source>
        <dbReference type="Proteomes" id="UP001204376"/>
    </source>
</evidence>
<dbReference type="Pfam" id="PF01177">
    <property type="entry name" value="Asp_Glu_race"/>
    <property type="match status" value="1"/>
</dbReference>
<proteinExistence type="predicted"/>
<gene>
    <name evidence="1" type="ORF">NPE20_02510</name>
</gene>
<dbReference type="PROSITE" id="PS00924">
    <property type="entry name" value="ASP_GLU_RACEMASE_2"/>
    <property type="match status" value="1"/>
</dbReference>
<dbReference type="SUPFAM" id="SSF53681">
    <property type="entry name" value="Aspartate/glutamate racemase"/>
    <property type="match status" value="1"/>
</dbReference>
<keyword evidence="2" id="KW-1185">Reference proteome</keyword>
<dbReference type="InterPro" id="IPR001920">
    <property type="entry name" value="Asp/Glu_race"/>
</dbReference>
<protein>
    <submittedName>
        <fullName evidence="1">Aspartate/glutamate racemase family protein</fullName>
    </submittedName>
</protein>
<organism evidence="1 2">
    <name type="scientific">Mucilaginibacter aquariorum</name>
    <dbReference type="NCBI Taxonomy" id="2967225"/>
    <lineage>
        <taxon>Bacteria</taxon>
        <taxon>Pseudomonadati</taxon>
        <taxon>Bacteroidota</taxon>
        <taxon>Sphingobacteriia</taxon>
        <taxon>Sphingobacteriales</taxon>
        <taxon>Sphingobacteriaceae</taxon>
        <taxon>Mucilaginibacter</taxon>
    </lineage>
</organism>